<proteinExistence type="predicted"/>
<dbReference type="SUPFAM" id="SSF55781">
    <property type="entry name" value="GAF domain-like"/>
    <property type="match status" value="1"/>
</dbReference>
<evidence type="ECO:0000259" key="1">
    <source>
        <dbReference type="SMART" id="SM00065"/>
    </source>
</evidence>
<dbReference type="Pfam" id="PF01590">
    <property type="entry name" value="GAF"/>
    <property type="match status" value="1"/>
</dbReference>
<dbReference type="InterPro" id="IPR003018">
    <property type="entry name" value="GAF"/>
</dbReference>
<dbReference type="AlphaFoldDB" id="A0A653A5C0"/>
<feature type="domain" description="GAF" evidence="1">
    <location>
        <begin position="26"/>
        <end position="171"/>
    </location>
</feature>
<name>A0A653A5C0_UNCDX</name>
<organism evidence="2">
    <name type="scientific">Uncultured Desulfatiglans sp</name>
    <dbReference type="NCBI Taxonomy" id="1748965"/>
    <lineage>
        <taxon>Bacteria</taxon>
        <taxon>Pseudomonadati</taxon>
        <taxon>Thermodesulfobacteriota</taxon>
        <taxon>Desulfobacteria</taxon>
        <taxon>Desulfatiglandales</taxon>
        <taxon>Desulfatiglandaceae</taxon>
        <taxon>Desulfatiglans</taxon>
        <taxon>environmental samples</taxon>
    </lineage>
</organism>
<gene>
    <name evidence="2" type="ORF">TRIP_B250351</name>
</gene>
<evidence type="ECO:0000313" key="2">
    <source>
        <dbReference type="EMBL" id="VBB43256.1"/>
    </source>
</evidence>
<dbReference type="SMART" id="SM00065">
    <property type="entry name" value="GAF"/>
    <property type="match status" value="1"/>
</dbReference>
<reference evidence="2" key="1">
    <citation type="submission" date="2018-07" db="EMBL/GenBank/DDBJ databases">
        <authorList>
            <consortium name="Genoscope - CEA"/>
            <person name="William W."/>
        </authorList>
    </citation>
    <scope>NUCLEOTIDE SEQUENCE</scope>
    <source>
        <strain evidence="2">IK1</strain>
    </source>
</reference>
<dbReference type="Gene3D" id="3.30.450.40">
    <property type="match status" value="1"/>
</dbReference>
<sequence>MGRKPERKFYLKEFKAISHAISIYEDLALLMNHLSEGTSRTFEAKGCSIFLVDDRENQLVHVSTYGISEEYLNKGPLVLNKESCVTCTGEPVLIRDMQKDVRVQYPESAAKEGIVSMLSVPIKYHGAVIGVIRVYHAEPWEYHEADIETLCVLAEQLGVVIENNGLKNFLERVKMALESLPLRALEGL</sequence>
<accession>A0A653A5C0</accession>
<protein>
    <submittedName>
        <fullName evidence="2">GAF domain protein</fullName>
    </submittedName>
</protein>
<dbReference type="InterPro" id="IPR029016">
    <property type="entry name" value="GAF-like_dom_sf"/>
</dbReference>
<dbReference type="EMBL" id="UPXX01000018">
    <property type="protein sequence ID" value="VBB43256.1"/>
    <property type="molecule type" value="Genomic_DNA"/>
</dbReference>